<dbReference type="HOGENOM" id="CLU_077975_6_3_1"/>
<keyword evidence="2" id="KW-0393">Immunoglobulin domain</keyword>
<organism evidence="4 5">
    <name type="scientific">Anolis carolinensis</name>
    <name type="common">Green anole</name>
    <name type="synonym">American chameleon</name>
    <dbReference type="NCBI Taxonomy" id="28377"/>
    <lineage>
        <taxon>Eukaryota</taxon>
        <taxon>Metazoa</taxon>
        <taxon>Chordata</taxon>
        <taxon>Craniata</taxon>
        <taxon>Vertebrata</taxon>
        <taxon>Euteleostomi</taxon>
        <taxon>Lepidosauria</taxon>
        <taxon>Squamata</taxon>
        <taxon>Bifurcata</taxon>
        <taxon>Unidentata</taxon>
        <taxon>Episquamata</taxon>
        <taxon>Toxicofera</taxon>
        <taxon>Iguania</taxon>
        <taxon>Dactyloidae</taxon>
        <taxon>Anolis</taxon>
    </lineage>
</organism>
<keyword evidence="5" id="KW-1185">Reference proteome</keyword>
<dbReference type="GeneTree" id="ENSGT00940000153307"/>
<dbReference type="PANTHER" id="PTHR19944:SF98">
    <property type="entry name" value="IG-LIKE DOMAIN-CONTAINING PROTEIN"/>
    <property type="match status" value="1"/>
</dbReference>
<name>H9G6M5_ANOCA</name>
<reference evidence="4" key="1">
    <citation type="submission" date="2009-12" db="EMBL/GenBank/DDBJ databases">
        <title>The Genome Sequence of Anolis carolinensis (Green Anole Lizard).</title>
        <authorList>
            <consortium name="The Genome Sequencing Platform"/>
            <person name="Di Palma F."/>
            <person name="Alfoldi J."/>
            <person name="Heiman D."/>
            <person name="Young S."/>
            <person name="Grabherr M."/>
            <person name="Johnson J."/>
            <person name="Lander E.S."/>
            <person name="Lindblad-Toh K."/>
        </authorList>
    </citation>
    <scope>NUCLEOTIDE SEQUENCE [LARGE SCALE GENOMIC DNA]</scope>
    <source>
        <strain evidence="4">JBL SC #1</strain>
    </source>
</reference>
<dbReference type="SUPFAM" id="SSF48726">
    <property type="entry name" value="Immunoglobulin"/>
    <property type="match status" value="1"/>
</dbReference>
<dbReference type="Gene3D" id="2.60.40.10">
    <property type="entry name" value="Immunoglobulins"/>
    <property type="match status" value="1"/>
</dbReference>
<evidence type="ECO:0000313" key="4">
    <source>
        <dbReference type="Ensembl" id="ENSACAP00000002676.3"/>
    </source>
</evidence>
<protein>
    <recommendedName>
        <fullName evidence="3">Ig-like domain-containing protein</fullName>
    </recommendedName>
</protein>
<evidence type="ECO:0000259" key="3">
    <source>
        <dbReference type="PROSITE" id="PS50835"/>
    </source>
</evidence>
<dbReference type="PROSITE" id="PS00290">
    <property type="entry name" value="IG_MHC"/>
    <property type="match status" value="1"/>
</dbReference>
<dbReference type="eggNOG" id="ENOG502TFGC">
    <property type="taxonomic scope" value="Eukaryota"/>
</dbReference>
<dbReference type="FunCoup" id="H9G6M5">
    <property type="interactions" value="25"/>
</dbReference>
<dbReference type="InterPro" id="IPR003006">
    <property type="entry name" value="Ig/MHC_CS"/>
</dbReference>
<dbReference type="FunFam" id="2.60.40.10:FF:000283">
    <property type="entry name" value="Immunoglobulin kappa constant"/>
    <property type="match status" value="1"/>
</dbReference>
<dbReference type="InterPro" id="IPR013783">
    <property type="entry name" value="Ig-like_fold"/>
</dbReference>
<dbReference type="InterPro" id="IPR003597">
    <property type="entry name" value="Ig_C1-set"/>
</dbReference>
<dbReference type="Pfam" id="PF07654">
    <property type="entry name" value="C1-set"/>
    <property type="match status" value="1"/>
</dbReference>
<dbReference type="Ensembl" id="ENSACAT00000002743.3">
    <property type="protein sequence ID" value="ENSACAP00000002676.3"/>
    <property type="gene ID" value="ENSACAG00000002784.3"/>
</dbReference>
<accession>H9G6M5</accession>
<dbReference type="AlphaFoldDB" id="H9G6M5"/>
<dbReference type="InterPro" id="IPR007110">
    <property type="entry name" value="Ig-like_dom"/>
</dbReference>
<dbReference type="PANTHER" id="PTHR19944">
    <property type="entry name" value="MHC CLASS II-RELATED"/>
    <property type="match status" value="1"/>
</dbReference>
<keyword evidence="1" id="KW-1015">Disulfide bond</keyword>
<dbReference type="Proteomes" id="UP000001646">
    <property type="component" value="Unplaced"/>
</dbReference>
<dbReference type="InParanoid" id="H9G6M5"/>
<reference evidence="4" key="2">
    <citation type="submission" date="2025-08" db="UniProtKB">
        <authorList>
            <consortium name="Ensembl"/>
        </authorList>
    </citation>
    <scope>IDENTIFICATION</scope>
</reference>
<dbReference type="PROSITE" id="PS50835">
    <property type="entry name" value="IG_LIKE"/>
    <property type="match status" value="1"/>
</dbReference>
<dbReference type="CDD" id="cd07699">
    <property type="entry name" value="IgC1_L"/>
    <property type="match status" value="1"/>
</dbReference>
<evidence type="ECO:0000256" key="1">
    <source>
        <dbReference type="ARBA" id="ARBA00023157"/>
    </source>
</evidence>
<evidence type="ECO:0000256" key="2">
    <source>
        <dbReference type="ARBA" id="ARBA00023319"/>
    </source>
</evidence>
<sequence length="105" mass="11578">RTFAHPVVSLFPPSQEELKSKNKATLACLMDGFHPGVVQVEWLGDGRTISSGVETTKPVKQGDKYIASSYLTLSRSEWEANESYTCKVTHESKTIEKVVSRSACS</sequence>
<dbReference type="STRING" id="28377.ENSACAP00000002676"/>
<evidence type="ECO:0000313" key="5">
    <source>
        <dbReference type="Proteomes" id="UP000001646"/>
    </source>
</evidence>
<dbReference type="GO" id="GO:0071735">
    <property type="term" value="C:IgG immunoglobulin complex"/>
    <property type="evidence" value="ECO:0000318"/>
    <property type="project" value="GO_Central"/>
</dbReference>
<dbReference type="InterPro" id="IPR050160">
    <property type="entry name" value="MHC/Immunoglobulin"/>
</dbReference>
<dbReference type="SMART" id="SM00407">
    <property type="entry name" value="IGc1"/>
    <property type="match status" value="1"/>
</dbReference>
<dbReference type="InterPro" id="IPR036179">
    <property type="entry name" value="Ig-like_dom_sf"/>
</dbReference>
<feature type="domain" description="Ig-like" evidence="3">
    <location>
        <begin position="6"/>
        <end position="100"/>
    </location>
</feature>
<reference evidence="4" key="3">
    <citation type="submission" date="2025-09" db="UniProtKB">
        <authorList>
            <consortium name="Ensembl"/>
        </authorList>
    </citation>
    <scope>IDENTIFICATION</scope>
</reference>
<dbReference type="GO" id="GO:0016064">
    <property type="term" value="P:immunoglobulin mediated immune response"/>
    <property type="evidence" value="ECO:0000318"/>
    <property type="project" value="GO_Central"/>
</dbReference>
<dbReference type="GO" id="GO:0003823">
    <property type="term" value="F:antigen binding"/>
    <property type="evidence" value="ECO:0000318"/>
    <property type="project" value="GO_Central"/>
</dbReference>
<proteinExistence type="predicted"/>
<dbReference type="Bgee" id="ENSACAG00000002784">
    <property type="expression patterns" value="Expressed in adrenal gland and 9 other cell types or tissues"/>
</dbReference>